<dbReference type="SUPFAM" id="SSF56042">
    <property type="entry name" value="PurM C-terminal domain-like"/>
    <property type="match status" value="1"/>
</dbReference>
<evidence type="ECO:0000256" key="5">
    <source>
        <dbReference type="ARBA" id="ARBA00020367"/>
    </source>
</evidence>
<dbReference type="EC" id="6.3.3.1" evidence="4 15"/>
<dbReference type="EMBL" id="JARPYR010000003">
    <property type="protein sequence ID" value="MDT2595910.1"/>
    <property type="molecule type" value="Genomic_DNA"/>
</dbReference>
<dbReference type="PANTHER" id="PTHR10520">
    <property type="entry name" value="TRIFUNCTIONAL PURINE BIOSYNTHETIC PROTEIN ADENOSINE-3-RELATED"/>
    <property type="match status" value="1"/>
</dbReference>
<dbReference type="InterPro" id="IPR016188">
    <property type="entry name" value="PurM-like_N"/>
</dbReference>
<gene>
    <name evidence="15 19" type="primary">purM</name>
    <name evidence="19" type="ORF">P7D36_07010</name>
    <name evidence="18" type="ORF">P7D39_02575</name>
</gene>
<dbReference type="PANTHER" id="PTHR10520:SF12">
    <property type="entry name" value="TRIFUNCTIONAL PURINE BIOSYNTHETIC PROTEIN ADENOSINE-3"/>
    <property type="match status" value="1"/>
</dbReference>
<comment type="subcellular location">
    <subcellularLocation>
        <location evidence="1 15">Cytoplasm</location>
    </subcellularLocation>
</comment>
<dbReference type="Proteomes" id="UP001245561">
    <property type="component" value="Unassembled WGS sequence"/>
</dbReference>
<evidence type="ECO:0000256" key="10">
    <source>
        <dbReference type="ARBA" id="ARBA00022840"/>
    </source>
</evidence>
<accession>A0AAP5NH50</accession>
<dbReference type="FunFam" id="3.30.1330.10:FF:000001">
    <property type="entry name" value="Phosphoribosylformylglycinamidine cyclo-ligase"/>
    <property type="match status" value="1"/>
</dbReference>
<evidence type="ECO:0000313" key="19">
    <source>
        <dbReference type="EMBL" id="MDT2637261.1"/>
    </source>
</evidence>
<evidence type="ECO:0000256" key="13">
    <source>
        <dbReference type="ARBA" id="ARBA00033093"/>
    </source>
</evidence>
<evidence type="ECO:0000313" key="18">
    <source>
        <dbReference type="EMBL" id="MDT2595910.1"/>
    </source>
</evidence>
<dbReference type="GO" id="GO:0004637">
    <property type="term" value="F:phosphoribosylamine-glycine ligase activity"/>
    <property type="evidence" value="ECO:0007669"/>
    <property type="project" value="TreeGrafter"/>
</dbReference>
<dbReference type="Gene3D" id="3.30.1330.10">
    <property type="entry name" value="PurM-like, N-terminal domain"/>
    <property type="match status" value="1"/>
</dbReference>
<dbReference type="GO" id="GO:0046084">
    <property type="term" value="P:adenine biosynthetic process"/>
    <property type="evidence" value="ECO:0007669"/>
    <property type="project" value="TreeGrafter"/>
</dbReference>
<dbReference type="Pfam" id="PF00586">
    <property type="entry name" value="AIRS"/>
    <property type="match status" value="1"/>
</dbReference>
<name>A0AAP5NH50_9ENTE</name>
<keyword evidence="8 15" id="KW-0547">Nucleotide-binding</keyword>
<comment type="similarity">
    <text evidence="3 15">Belongs to the AIR synthase family.</text>
</comment>
<dbReference type="InterPro" id="IPR036921">
    <property type="entry name" value="PurM-like_N_sf"/>
</dbReference>
<proteinExistence type="inferred from homology"/>
<dbReference type="Pfam" id="PF02769">
    <property type="entry name" value="AIRS_C"/>
    <property type="match status" value="1"/>
</dbReference>
<dbReference type="NCBIfam" id="TIGR00878">
    <property type="entry name" value="purM"/>
    <property type="match status" value="1"/>
</dbReference>
<evidence type="ECO:0000256" key="1">
    <source>
        <dbReference type="ARBA" id="ARBA00004496"/>
    </source>
</evidence>
<dbReference type="GO" id="GO:0006189">
    <property type="term" value="P:'de novo' IMP biosynthetic process"/>
    <property type="evidence" value="ECO:0007669"/>
    <property type="project" value="UniProtKB-UniRule"/>
</dbReference>
<dbReference type="RefSeq" id="WP_137603333.1">
    <property type="nucleotide sequence ID" value="NZ_JARPYR010000003.1"/>
</dbReference>
<evidence type="ECO:0000256" key="2">
    <source>
        <dbReference type="ARBA" id="ARBA00004686"/>
    </source>
</evidence>
<evidence type="ECO:0000256" key="15">
    <source>
        <dbReference type="HAMAP-Rule" id="MF_00741"/>
    </source>
</evidence>
<evidence type="ECO:0000256" key="6">
    <source>
        <dbReference type="ARBA" id="ARBA00022490"/>
    </source>
</evidence>
<evidence type="ECO:0000256" key="8">
    <source>
        <dbReference type="ARBA" id="ARBA00022741"/>
    </source>
</evidence>
<dbReference type="AlphaFoldDB" id="A0AAP5NH50"/>
<dbReference type="FunFam" id="3.90.650.10:FF:000011">
    <property type="entry name" value="Phosphoribosylformylglycinamidine cyclo-ligase"/>
    <property type="match status" value="1"/>
</dbReference>
<comment type="pathway">
    <text evidence="2 15">Purine metabolism; IMP biosynthesis via de novo pathway; 5-amino-1-(5-phospho-D-ribosyl)imidazole from N(2)-formyl-N(1)-(5-phospho-D-ribosyl)glycinamide: step 2/2.</text>
</comment>
<dbReference type="CDD" id="cd02196">
    <property type="entry name" value="PurM"/>
    <property type="match status" value="1"/>
</dbReference>
<evidence type="ECO:0000313" key="20">
    <source>
        <dbReference type="Proteomes" id="UP001245561"/>
    </source>
</evidence>
<dbReference type="HAMAP" id="MF_00741">
    <property type="entry name" value="AIRS"/>
    <property type="match status" value="1"/>
</dbReference>
<dbReference type="GO" id="GO:0005524">
    <property type="term" value="F:ATP binding"/>
    <property type="evidence" value="ECO:0007669"/>
    <property type="project" value="UniProtKB-KW"/>
</dbReference>
<feature type="domain" description="PurM-like N-terminal" evidence="16">
    <location>
        <begin position="56"/>
        <end position="161"/>
    </location>
</feature>
<evidence type="ECO:0000256" key="14">
    <source>
        <dbReference type="ARBA" id="ARBA00049057"/>
    </source>
</evidence>
<keyword evidence="21" id="KW-1185">Reference proteome</keyword>
<dbReference type="GO" id="GO:0004641">
    <property type="term" value="F:phosphoribosylformylglycinamidine cyclo-ligase activity"/>
    <property type="evidence" value="ECO:0007669"/>
    <property type="project" value="UniProtKB-UniRule"/>
</dbReference>
<dbReference type="InterPro" id="IPR004733">
    <property type="entry name" value="PurM_cligase"/>
</dbReference>
<keyword evidence="6 15" id="KW-0963">Cytoplasm</keyword>
<organism evidence="19 20">
    <name type="scientific">Enterococcus dongliensis</name>
    <dbReference type="NCBI Taxonomy" id="2559925"/>
    <lineage>
        <taxon>Bacteria</taxon>
        <taxon>Bacillati</taxon>
        <taxon>Bacillota</taxon>
        <taxon>Bacilli</taxon>
        <taxon>Lactobacillales</taxon>
        <taxon>Enterococcaceae</taxon>
        <taxon>Enterococcus</taxon>
    </lineage>
</organism>
<evidence type="ECO:0000256" key="4">
    <source>
        <dbReference type="ARBA" id="ARBA00013047"/>
    </source>
</evidence>
<dbReference type="InterPro" id="IPR036676">
    <property type="entry name" value="PurM-like_C_sf"/>
</dbReference>
<reference evidence="19 21" key="1">
    <citation type="submission" date="2023-03" db="EMBL/GenBank/DDBJ databases">
        <authorList>
            <person name="Shen W."/>
            <person name="Cai J."/>
        </authorList>
    </citation>
    <scope>NUCLEOTIDE SEQUENCE</scope>
    <source>
        <strain evidence="19">P55-2</strain>
        <strain evidence="18 21">P72-2</strain>
    </source>
</reference>
<dbReference type="Proteomes" id="UP001256547">
    <property type="component" value="Unassembled WGS sequence"/>
</dbReference>
<dbReference type="EMBL" id="JARPYT010000008">
    <property type="protein sequence ID" value="MDT2637261.1"/>
    <property type="molecule type" value="Genomic_DNA"/>
</dbReference>
<evidence type="ECO:0000256" key="12">
    <source>
        <dbReference type="ARBA" id="ARBA00032931"/>
    </source>
</evidence>
<protein>
    <recommendedName>
        <fullName evidence="5 15">Phosphoribosylformylglycinamidine cyclo-ligase</fullName>
        <ecNumber evidence="4 15">6.3.3.1</ecNumber>
    </recommendedName>
    <alternativeName>
        <fullName evidence="12 15">AIR synthase</fullName>
    </alternativeName>
    <alternativeName>
        <fullName evidence="13 15">AIRS</fullName>
    </alternativeName>
    <alternativeName>
        <fullName evidence="11 15">Phosphoribosyl-aminoimidazole synthetase</fullName>
    </alternativeName>
</protein>
<evidence type="ECO:0000259" key="17">
    <source>
        <dbReference type="Pfam" id="PF02769"/>
    </source>
</evidence>
<dbReference type="SUPFAM" id="SSF55326">
    <property type="entry name" value="PurM N-terminal domain-like"/>
    <property type="match status" value="1"/>
</dbReference>
<evidence type="ECO:0000256" key="11">
    <source>
        <dbReference type="ARBA" id="ARBA00031908"/>
    </source>
</evidence>
<sequence>MGNAYSKAGVDVKAGYEVVERIKKHVKKTERLGVIGGIGGFGGCFDLSQFKLNEPVLVSGTDGVGTKLMVAIQADKHDTIGIDCVAMCVNDIVAQGAEPLYFLDYIATGKNIPERLEQVVAGVAEGCVQAGAALIGGETAEMPGMYGTDDYDLAGFAVGIAEKSQMITGEKIKPGDLLIGLPSSGIHSNGYSLVRKIFFEMHDFTMDEQLPELAEKLSDELLKPTKIYVDAVLPLVKKGWLNGIAHVTGGGFVENIPRMLSDELACEIEVGSWPILPIFKALATYGEIPEKEMYEIFNMGIGMVLAISPERLADLQADLNKRAIASFVIGQVIEKEDSSIIFKEEKA</sequence>
<keyword evidence="9 15" id="KW-0658">Purine biosynthesis</keyword>
<feature type="domain" description="PurM-like C-terminal" evidence="17">
    <location>
        <begin position="173"/>
        <end position="341"/>
    </location>
</feature>
<keyword evidence="7 15" id="KW-0436">Ligase</keyword>
<comment type="catalytic activity">
    <reaction evidence="14 15">
        <text>2-formamido-N(1)-(5-O-phospho-beta-D-ribosyl)acetamidine + ATP = 5-amino-1-(5-phospho-beta-D-ribosyl)imidazole + ADP + phosphate + H(+)</text>
        <dbReference type="Rhea" id="RHEA:23032"/>
        <dbReference type="ChEBI" id="CHEBI:15378"/>
        <dbReference type="ChEBI" id="CHEBI:30616"/>
        <dbReference type="ChEBI" id="CHEBI:43474"/>
        <dbReference type="ChEBI" id="CHEBI:137981"/>
        <dbReference type="ChEBI" id="CHEBI:147287"/>
        <dbReference type="ChEBI" id="CHEBI:456216"/>
        <dbReference type="EC" id="6.3.3.1"/>
    </reaction>
</comment>
<evidence type="ECO:0000256" key="3">
    <source>
        <dbReference type="ARBA" id="ARBA00010280"/>
    </source>
</evidence>
<evidence type="ECO:0000256" key="7">
    <source>
        <dbReference type="ARBA" id="ARBA00022598"/>
    </source>
</evidence>
<comment type="caution">
    <text evidence="19">The sequence shown here is derived from an EMBL/GenBank/DDBJ whole genome shotgun (WGS) entry which is preliminary data.</text>
</comment>
<keyword evidence="10 15" id="KW-0067">ATP-binding</keyword>
<evidence type="ECO:0000313" key="21">
    <source>
        <dbReference type="Proteomes" id="UP001256547"/>
    </source>
</evidence>
<evidence type="ECO:0000259" key="16">
    <source>
        <dbReference type="Pfam" id="PF00586"/>
    </source>
</evidence>
<dbReference type="Gene3D" id="3.90.650.10">
    <property type="entry name" value="PurM-like C-terminal domain"/>
    <property type="match status" value="1"/>
</dbReference>
<evidence type="ECO:0000256" key="9">
    <source>
        <dbReference type="ARBA" id="ARBA00022755"/>
    </source>
</evidence>
<dbReference type="GO" id="GO:0005829">
    <property type="term" value="C:cytosol"/>
    <property type="evidence" value="ECO:0007669"/>
    <property type="project" value="TreeGrafter"/>
</dbReference>
<dbReference type="InterPro" id="IPR010918">
    <property type="entry name" value="PurM-like_C_dom"/>
</dbReference>